<keyword evidence="3" id="KW-1185">Reference proteome</keyword>
<keyword evidence="1" id="KW-1133">Transmembrane helix</keyword>
<evidence type="ECO:0000313" key="2">
    <source>
        <dbReference type="EMBL" id="SEW42290.1"/>
    </source>
</evidence>
<proteinExistence type="predicted"/>
<protein>
    <submittedName>
        <fullName evidence="2">Uncharacterized protein</fullName>
    </submittedName>
</protein>
<dbReference type="AlphaFoldDB" id="A0A1I0RMN0"/>
<accession>A0A1I0RMN0</accession>
<dbReference type="STRING" id="1267423.SAMN05216290_3814"/>
<gene>
    <name evidence="2" type="ORF">SAMN05216290_3814</name>
</gene>
<feature type="transmembrane region" description="Helical" evidence="1">
    <location>
        <begin position="44"/>
        <end position="69"/>
    </location>
</feature>
<evidence type="ECO:0000313" key="3">
    <source>
        <dbReference type="Proteomes" id="UP000199437"/>
    </source>
</evidence>
<keyword evidence="1" id="KW-0472">Membrane</keyword>
<organism evidence="2 3">
    <name type="scientific">Roseivirga pacifica</name>
    <dbReference type="NCBI Taxonomy" id="1267423"/>
    <lineage>
        <taxon>Bacteria</taxon>
        <taxon>Pseudomonadati</taxon>
        <taxon>Bacteroidota</taxon>
        <taxon>Cytophagia</taxon>
        <taxon>Cytophagales</taxon>
        <taxon>Roseivirgaceae</taxon>
        <taxon>Roseivirga</taxon>
    </lineage>
</organism>
<evidence type="ECO:0000256" key="1">
    <source>
        <dbReference type="SAM" id="Phobius"/>
    </source>
</evidence>
<dbReference type="Proteomes" id="UP000199437">
    <property type="component" value="Unassembled WGS sequence"/>
</dbReference>
<dbReference type="GeneID" id="99988480"/>
<reference evidence="3" key="1">
    <citation type="submission" date="2016-10" db="EMBL/GenBank/DDBJ databases">
        <authorList>
            <person name="Varghese N."/>
            <person name="Submissions S."/>
        </authorList>
    </citation>
    <scope>NUCLEOTIDE SEQUENCE [LARGE SCALE GENOMIC DNA]</scope>
    <source>
        <strain evidence="3">CGMCC 1.12402</strain>
    </source>
</reference>
<keyword evidence="1" id="KW-0812">Transmembrane</keyword>
<sequence length="70" mass="7531">MTSIKEQQKAISDKGRGYLKSWVDSISIKKGDGFGTILLKLLKAVLGVLVIIILSPVLLLIVILTLAIAL</sequence>
<dbReference type="RefSeq" id="WP_090260857.1">
    <property type="nucleotide sequence ID" value="NZ_FOIR01000005.1"/>
</dbReference>
<name>A0A1I0RMN0_9BACT</name>
<dbReference type="EMBL" id="FOIR01000005">
    <property type="protein sequence ID" value="SEW42290.1"/>
    <property type="molecule type" value="Genomic_DNA"/>
</dbReference>
<dbReference type="OrthoDB" id="9972478at2"/>